<feature type="transmembrane region" description="Helical" evidence="6">
    <location>
        <begin position="195"/>
        <end position="217"/>
    </location>
</feature>
<name>A0A7M7G1N0_NASVI</name>
<feature type="transmembrane region" description="Helical" evidence="6">
    <location>
        <begin position="38"/>
        <end position="58"/>
    </location>
</feature>
<evidence type="ECO:0000256" key="5">
    <source>
        <dbReference type="SAM" id="MobiDB-lite"/>
    </source>
</evidence>
<gene>
    <name evidence="7" type="primary">100114339</name>
</gene>
<dbReference type="KEGG" id="nvi:100114339"/>
<feature type="compositionally biased region" description="Pro residues" evidence="5">
    <location>
        <begin position="341"/>
        <end position="351"/>
    </location>
</feature>
<proteinExistence type="predicted"/>
<feature type="transmembrane region" description="Helical" evidence="6">
    <location>
        <begin position="168"/>
        <end position="189"/>
    </location>
</feature>
<dbReference type="OMA" id="IWISGAS"/>
<evidence type="ECO:0000256" key="6">
    <source>
        <dbReference type="SAM" id="Phobius"/>
    </source>
</evidence>
<dbReference type="InParanoid" id="A0A7M7G1N0"/>
<dbReference type="InterPro" id="IPR005178">
    <property type="entry name" value="Ostalpha/TMEM184C"/>
</dbReference>
<dbReference type="GO" id="GO:0016020">
    <property type="term" value="C:membrane"/>
    <property type="evidence" value="ECO:0007669"/>
    <property type="project" value="UniProtKB-SubCell"/>
</dbReference>
<evidence type="ECO:0000256" key="4">
    <source>
        <dbReference type="ARBA" id="ARBA00023136"/>
    </source>
</evidence>
<accession>A0A7M7G1N0</accession>
<reference evidence="7" key="1">
    <citation type="submission" date="2021-01" db="UniProtKB">
        <authorList>
            <consortium name="EnsemblMetazoa"/>
        </authorList>
    </citation>
    <scope>IDENTIFICATION</scope>
</reference>
<evidence type="ECO:0000256" key="1">
    <source>
        <dbReference type="ARBA" id="ARBA00004141"/>
    </source>
</evidence>
<keyword evidence="3 6" id="KW-1133">Transmembrane helix</keyword>
<feature type="transmembrane region" description="Helical" evidence="6">
    <location>
        <begin position="278"/>
        <end position="298"/>
    </location>
</feature>
<organism evidence="7 8">
    <name type="scientific">Nasonia vitripennis</name>
    <name type="common">Parasitic wasp</name>
    <dbReference type="NCBI Taxonomy" id="7425"/>
    <lineage>
        <taxon>Eukaryota</taxon>
        <taxon>Metazoa</taxon>
        <taxon>Ecdysozoa</taxon>
        <taxon>Arthropoda</taxon>
        <taxon>Hexapoda</taxon>
        <taxon>Insecta</taxon>
        <taxon>Pterygota</taxon>
        <taxon>Neoptera</taxon>
        <taxon>Endopterygota</taxon>
        <taxon>Hymenoptera</taxon>
        <taxon>Apocrita</taxon>
        <taxon>Proctotrupomorpha</taxon>
        <taxon>Chalcidoidea</taxon>
        <taxon>Pteromalidae</taxon>
        <taxon>Pteromalinae</taxon>
        <taxon>Nasonia</taxon>
    </lineage>
</organism>
<evidence type="ECO:0000313" key="7">
    <source>
        <dbReference type="EnsemblMetazoa" id="XP_001599386"/>
    </source>
</evidence>
<evidence type="ECO:0000313" key="8">
    <source>
        <dbReference type="Proteomes" id="UP000002358"/>
    </source>
</evidence>
<keyword evidence="8" id="KW-1185">Reference proteome</keyword>
<dbReference type="EnsemblMetazoa" id="XM_001599336">
    <property type="protein sequence ID" value="XP_001599386"/>
    <property type="gene ID" value="LOC100114339"/>
</dbReference>
<dbReference type="FunCoup" id="A0A7M7G1N0">
    <property type="interactions" value="24"/>
</dbReference>
<feature type="transmembrane region" description="Helical" evidence="6">
    <location>
        <begin position="78"/>
        <end position="96"/>
    </location>
</feature>
<dbReference type="PANTHER" id="PTHR23423">
    <property type="entry name" value="ORGANIC SOLUTE TRANSPORTER-RELATED"/>
    <property type="match status" value="1"/>
</dbReference>
<dbReference type="Proteomes" id="UP000002358">
    <property type="component" value="Chromosome 1"/>
</dbReference>
<feature type="region of interest" description="Disordered" evidence="5">
    <location>
        <begin position="308"/>
        <end position="351"/>
    </location>
</feature>
<keyword evidence="4 6" id="KW-0472">Membrane</keyword>
<comment type="subcellular location">
    <subcellularLocation>
        <location evidence="1">Membrane</location>
        <topology evidence="1">Multi-pass membrane protein</topology>
    </subcellularLocation>
</comment>
<evidence type="ECO:0000256" key="3">
    <source>
        <dbReference type="ARBA" id="ARBA00022989"/>
    </source>
</evidence>
<dbReference type="AlphaFoldDB" id="A0A7M7G1N0"/>
<evidence type="ECO:0000256" key="2">
    <source>
        <dbReference type="ARBA" id="ARBA00022692"/>
    </source>
</evidence>
<evidence type="ECO:0008006" key="9">
    <source>
        <dbReference type="Google" id="ProtNLM"/>
    </source>
</evidence>
<dbReference type="OrthoDB" id="5832279at2759"/>
<dbReference type="Pfam" id="PF03619">
    <property type="entry name" value="Solute_trans_a"/>
    <property type="match status" value="1"/>
</dbReference>
<sequence length="351" mass="38395">MDSLTYFGDENFYITGNFSCDDHYLPRVIQLFEGLGNFGVGMVTIASIICAATVYLAVDACSNICYQKETRAFKINACTILSVYPIAALCSLTALALPRAQLLSEGLTQVSLTISMYRLYELLVDLGRRQATKTPSLALKVGPCCCWPCLPLPSSLEMNEANLSRLRITVLQFPFAQGLIYSILLYMSAESPVFAASYAVCLQPFVVISILTAIYGVTIVTKSLQEIAPEAKLPQKTMVLQMVLLFSKLQGFVIKGLVGTGLFPCNPPLTPTVYANVTYDTLMVIEMLLLCYAARLIYAADDRAEHQDDDATATDRHQQQSVHRNKATNGEAVTMSAVQIPIPPAPKTNDS</sequence>
<dbReference type="SMART" id="SM01417">
    <property type="entry name" value="Solute_trans_a"/>
    <property type="match status" value="1"/>
</dbReference>
<protein>
    <recommendedName>
        <fullName evidence="9">Organic solute transporter alpha-like protein</fullName>
    </recommendedName>
</protein>
<keyword evidence="2 6" id="KW-0812">Transmembrane</keyword>